<dbReference type="AlphaFoldDB" id="A0A6G9GX88"/>
<evidence type="ECO:0000256" key="1">
    <source>
        <dbReference type="SAM" id="Phobius"/>
    </source>
</evidence>
<protein>
    <recommendedName>
        <fullName evidence="4">Type II toxin-antitoxin system RelE/ParE family toxin</fullName>
    </recommendedName>
</protein>
<dbReference type="EMBL" id="CP050177">
    <property type="protein sequence ID" value="QIQ02666.1"/>
    <property type="molecule type" value="Genomic_DNA"/>
</dbReference>
<reference evidence="2 3" key="1">
    <citation type="submission" date="2020-03" db="EMBL/GenBank/DDBJ databases">
        <title>A novel species.</title>
        <authorList>
            <person name="Gao J."/>
        </authorList>
    </citation>
    <scope>NUCLEOTIDE SEQUENCE [LARGE SCALE GENOMIC DNA]</scope>
    <source>
        <strain evidence="2 3">QMT-12</strain>
    </source>
</reference>
<name>A0A6G9GX88_9ACTN</name>
<dbReference type="RefSeq" id="WP_167027063.1">
    <property type="nucleotide sequence ID" value="NZ_CP050177.1"/>
</dbReference>
<keyword evidence="1" id="KW-1133">Transmembrane helix</keyword>
<gene>
    <name evidence="2" type="ORF">HA039_10340</name>
</gene>
<evidence type="ECO:0008006" key="4">
    <source>
        <dbReference type="Google" id="ProtNLM"/>
    </source>
</evidence>
<dbReference type="InterPro" id="IPR035093">
    <property type="entry name" value="RelE/ParE_toxin_dom_sf"/>
</dbReference>
<keyword evidence="1" id="KW-0812">Transmembrane</keyword>
<accession>A0A6G9GX88</accession>
<proteinExistence type="predicted"/>
<dbReference type="KEGG" id="slia:HA039_10340"/>
<sequence>MTYRLQYAPPAEQARRAMPRALQTVFDAGMRRLAADPYGLGSTPVKADTDRRDATVGGVVVRYYVSAAVLVVTVVRVVYV</sequence>
<dbReference type="SUPFAM" id="SSF143011">
    <property type="entry name" value="RelE-like"/>
    <property type="match status" value="1"/>
</dbReference>
<evidence type="ECO:0000313" key="3">
    <source>
        <dbReference type="Proteomes" id="UP000501179"/>
    </source>
</evidence>
<evidence type="ECO:0000313" key="2">
    <source>
        <dbReference type="EMBL" id="QIQ02666.1"/>
    </source>
</evidence>
<organism evidence="2 3">
    <name type="scientific">Streptomyces liangshanensis</name>
    <dbReference type="NCBI Taxonomy" id="2717324"/>
    <lineage>
        <taxon>Bacteria</taxon>
        <taxon>Bacillati</taxon>
        <taxon>Actinomycetota</taxon>
        <taxon>Actinomycetes</taxon>
        <taxon>Kitasatosporales</taxon>
        <taxon>Streptomycetaceae</taxon>
        <taxon>Streptomyces</taxon>
    </lineage>
</organism>
<feature type="transmembrane region" description="Helical" evidence="1">
    <location>
        <begin position="61"/>
        <end position="79"/>
    </location>
</feature>
<dbReference type="Proteomes" id="UP000501179">
    <property type="component" value="Chromosome"/>
</dbReference>
<keyword evidence="1" id="KW-0472">Membrane</keyword>
<keyword evidence="3" id="KW-1185">Reference proteome</keyword>